<comment type="similarity">
    <text evidence="1">Belongs to the protein-tyrosine phosphatase family. Non-receptor class dual specificity subfamily.</text>
</comment>
<dbReference type="InterPro" id="IPR000387">
    <property type="entry name" value="Tyr_Pase_dom"/>
</dbReference>
<dbReference type="InterPro" id="IPR020422">
    <property type="entry name" value="TYR_PHOSPHATASE_DUAL_dom"/>
</dbReference>
<keyword evidence="8" id="KW-1185">Reference proteome</keyword>
<dbReference type="CDD" id="cd14498">
    <property type="entry name" value="DSP"/>
    <property type="match status" value="1"/>
</dbReference>
<dbReference type="InterPro" id="IPR000340">
    <property type="entry name" value="Dual-sp_phosphatase_cat-dom"/>
</dbReference>
<name>A0A7R9KE56_9ACAR</name>
<feature type="domain" description="Tyrosine specific protein phosphatases" evidence="6">
    <location>
        <begin position="77"/>
        <end position="134"/>
    </location>
</feature>
<dbReference type="EMBL" id="CAJPIZ010000113">
    <property type="protein sequence ID" value="CAG2100480.1"/>
    <property type="molecule type" value="Genomic_DNA"/>
</dbReference>
<keyword evidence="4" id="KW-0904">Protein phosphatase</keyword>
<feature type="domain" description="Tyrosine-protein phosphatase" evidence="5">
    <location>
        <begin position="13"/>
        <end position="156"/>
    </location>
</feature>
<dbReference type="PROSITE" id="PS50056">
    <property type="entry name" value="TYR_PHOSPHATASE_2"/>
    <property type="match status" value="1"/>
</dbReference>
<dbReference type="EC" id="3.1.3.48" evidence="2"/>
<evidence type="ECO:0000256" key="4">
    <source>
        <dbReference type="ARBA" id="ARBA00022912"/>
    </source>
</evidence>
<dbReference type="EMBL" id="OC854688">
    <property type="protein sequence ID" value="CAD7620050.1"/>
    <property type="molecule type" value="Genomic_DNA"/>
</dbReference>
<dbReference type="SMART" id="SM00195">
    <property type="entry name" value="DSPc"/>
    <property type="match status" value="1"/>
</dbReference>
<protein>
    <recommendedName>
        <fullName evidence="2">protein-tyrosine-phosphatase</fullName>
        <ecNumber evidence="2">3.1.3.48</ecNumber>
    </recommendedName>
</protein>
<dbReference type="PROSITE" id="PS50054">
    <property type="entry name" value="TYR_PHOSPHATASE_DUAL"/>
    <property type="match status" value="1"/>
</dbReference>
<evidence type="ECO:0000256" key="2">
    <source>
        <dbReference type="ARBA" id="ARBA00013064"/>
    </source>
</evidence>
<dbReference type="PROSITE" id="PS00383">
    <property type="entry name" value="TYR_PHOSPHATASE_1"/>
    <property type="match status" value="1"/>
</dbReference>
<gene>
    <name evidence="7" type="ORF">OSB1V03_LOCUS546</name>
</gene>
<dbReference type="InterPro" id="IPR016130">
    <property type="entry name" value="Tyr_Pase_AS"/>
</dbReference>
<evidence type="ECO:0000256" key="3">
    <source>
        <dbReference type="ARBA" id="ARBA00022801"/>
    </source>
</evidence>
<dbReference type="GO" id="GO:0017017">
    <property type="term" value="F:MAP kinase tyrosine/serine/threonine phosphatase activity"/>
    <property type="evidence" value="ECO:0007669"/>
    <property type="project" value="TreeGrafter"/>
</dbReference>
<evidence type="ECO:0000259" key="5">
    <source>
        <dbReference type="PROSITE" id="PS50054"/>
    </source>
</evidence>
<accession>A0A7R9KE56</accession>
<dbReference type="PANTHER" id="PTHR10159:SF519">
    <property type="entry name" value="DUAL SPECIFICITY PROTEIN PHOSPHATASE MPK3"/>
    <property type="match status" value="1"/>
</dbReference>
<dbReference type="Pfam" id="PF00782">
    <property type="entry name" value="DSPc"/>
    <property type="match status" value="1"/>
</dbReference>
<dbReference type="Gene3D" id="3.90.190.10">
    <property type="entry name" value="Protein tyrosine phosphatase superfamily"/>
    <property type="match status" value="1"/>
</dbReference>
<organism evidence="7">
    <name type="scientific">Medioppia subpectinata</name>
    <dbReference type="NCBI Taxonomy" id="1979941"/>
    <lineage>
        <taxon>Eukaryota</taxon>
        <taxon>Metazoa</taxon>
        <taxon>Ecdysozoa</taxon>
        <taxon>Arthropoda</taxon>
        <taxon>Chelicerata</taxon>
        <taxon>Arachnida</taxon>
        <taxon>Acari</taxon>
        <taxon>Acariformes</taxon>
        <taxon>Sarcoptiformes</taxon>
        <taxon>Oribatida</taxon>
        <taxon>Brachypylina</taxon>
        <taxon>Oppioidea</taxon>
        <taxon>Oppiidae</taxon>
        <taxon>Medioppia</taxon>
    </lineage>
</organism>
<dbReference type="PANTHER" id="PTHR10159">
    <property type="entry name" value="DUAL SPECIFICITY PROTEIN PHOSPHATASE"/>
    <property type="match status" value="1"/>
</dbReference>
<keyword evidence="3" id="KW-0378">Hydrolase</keyword>
<evidence type="ECO:0000259" key="6">
    <source>
        <dbReference type="PROSITE" id="PS50056"/>
    </source>
</evidence>
<dbReference type="Proteomes" id="UP000759131">
    <property type="component" value="Unassembled WGS sequence"/>
</dbReference>
<dbReference type="AlphaFoldDB" id="A0A7R9KE56"/>
<dbReference type="GO" id="GO:0043409">
    <property type="term" value="P:negative regulation of MAPK cascade"/>
    <property type="evidence" value="ECO:0007669"/>
    <property type="project" value="TreeGrafter"/>
</dbReference>
<dbReference type="GO" id="GO:0005737">
    <property type="term" value="C:cytoplasm"/>
    <property type="evidence" value="ECO:0007669"/>
    <property type="project" value="TreeGrafter"/>
</dbReference>
<evidence type="ECO:0000256" key="1">
    <source>
        <dbReference type="ARBA" id="ARBA00008601"/>
    </source>
</evidence>
<reference evidence="7" key="1">
    <citation type="submission" date="2020-11" db="EMBL/GenBank/DDBJ databases">
        <authorList>
            <person name="Tran Van P."/>
        </authorList>
    </citation>
    <scope>NUCLEOTIDE SEQUENCE</scope>
</reference>
<sequence length="175" mass="19583">MAQILYGIPGYEEMNQIWGTVYLGSYEATKNLPKLQKHNIQTILTVMHTEISAADRHPTVKYHYIPAHDLETQDLLTRFPEAFAIIDAAVTAKTGILVHCAAGISRSATIVISYLMKKLGLTAAAAHDLCQRQRTIIGPNDSFLDQLNLYGQMGCRLDSNHLPYQQYLLNLNQPN</sequence>
<evidence type="ECO:0000313" key="8">
    <source>
        <dbReference type="Proteomes" id="UP000759131"/>
    </source>
</evidence>
<dbReference type="GO" id="GO:0008330">
    <property type="term" value="F:protein tyrosine/threonine phosphatase activity"/>
    <property type="evidence" value="ECO:0007669"/>
    <property type="project" value="TreeGrafter"/>
</dbReference>
<dbReference type="SUPFAM" id="SSF52799">
    <property type="entry name" value="(Phosphotyrosine protein) phosphatases II"/>
    <property type="match status" value="1"/>
</dbReference>
<dbReference type="InterPro" id="IPR029021">
    <property type="entry name" value="Prot-tyrosine_phosphatase-like"/>
</dbReference>
<proteinExistence type="inferred from homology"/>
<dbReference type="OrthoDB" id="6408925at2759"/>
<evidence type="ECO:0000313" key="7">
    <source>
        <dbReference type="EMBL" id="CAD7620050.1"/>
    </source>
</evidence>
<dbReference type="GO" id="GO:0033550">
    <property type="term" value="F:MAP kinase tyrosine phosphatase activity"/>
    <property type="evidence" value="ECO:0007669"/>
    <property type="project" value="TreeGrafter"/>
</dbReference>